<feature type="domain" description="PurM-like N-terminal" evidence="2">
    <location>
        <begin position="83"/>
        <end position="145"/>
    </location>
</feature>
<evidence type="ECO:0000313" key="5">
    <source>
        <dbReference type="Proteomes" id="UP001494672"/>
    </source>
</evidence>
<dbReference type="SUPFAM" id="SSF56042">
    <property type="entry name" value="PurM C-terminal domain-like"/>
    <property type="match status" value="1"/>
</dbReference>
<dbReference type="Pfam" id="PF00586">
    <property type="entry name" value="AIRS"/>
    <property type="match status" value="1"/>
</dbReference>
<dbReference type="Proteomes" id="UP001494672">
    <property type="component" value="Unassembled WGS sequence"/>
</dbReference>
<keyword evidence="5" id="KW-1185">Reference proteome</keyword>
<comment type="similarity">
    <text evidence="1">Belongs to the HypE family.</text>
</comment>
<comment type="caution">
    <text evidence="4">The sequence shown here is derived from an EMBL/GenBank/DDBJ whole genome shotgun (WGS) entry which is preliminary data.</text>
</comment>
<dbReference type="InterPro" id="IPR011854">
    <property type="entry name" value="HypE"/>
</dbReference>
<gene>
    <name evidence="4" type="ORF">AAAU18_04940</name>
</gene>
<evidence type="ECO:0000256" key="1">
    <source>
        <dbReference type="ARBA" id="ARBA00006243"/>
    </source>
</evidence>
<name>A0ABV1I7T8_9FIRM</name>
<protein>
    <submittedName>
        <fullName evidence="4">AIR synthase family protein</fullName>
    </submittedName>
</protein>
<proteinExistence type="inferred from homology"/>
<dbReference type="CDD" id="cd06061">
    <property type="entry name" value="PurM-like1"/>
    <property type="match status" value="1"/>
</dbReference>
<evidence type="ECO:0000313" key="4">
    <source>
        <dbReference type="EMBL" id="MEQ2592260.1"/>
    </source>
</evidence>
<sequence>MRGKFGEHQTVRSILKSLPRTVHDDVTRAGIGDDYARLLLRDGGSGDTGAAKSVNVAAGVCCDSGYMGLRLDIARLYNSIRIGGYMPWAAVDTIVMPDDDERRMKKLLRKLAGICVEYRVDIITGHTEVNNAVSEPVISVTMMGRHAGQGEDMQELQNQDVHGYQMPTGHGVAGTRGLKWPAGMDIVMCGQTGVGGTLQLYYDNQKELFERYSESYLRPVEQLEQLILLGGQVDIALDHGCIYSHDISRGGVFAALWEMGDALKCGLEVCHDNIPILQETIEICEHTGDNPYMIDGCGSALFVVPDGKLLADKLYEAGYEASVIGHLTEKSDRVVVHDDERRFLTPPRFL</sequence>
<feature type="domain" description="PurM-like C-terminal" evidence="3">
    <location>
        <begin position="238"/>
        <end position="335"/>
    </location>
</feature>
<dbReference type="RefSeq" id="WP_349092891.1">
    <property type="nucleotide sequence ID" value="NZ_JBBNGJ010000002.1"/>
</dbReference>
<evidence type="ECO:0000259" key="2">
    <source>
        <dbReference type="Pfam" id="PF00586"/>
    </source>
</evidence>
<organism evidence="4 5">
    <name type="scientific">Coprococcus aceti</name>
    <dbReference type="NCBI Taxonomy" id="2981786"/>
    <lineage>
        <taxon>Bacteria</taxon>
        <taxon>Bacillati</taxon>
        <taxon>Bacillota</taxon>
        <taxon>Clostridia</taxon>
        <taxon>Lachnospirales</taxon>
        <taxon>Lachnospiraceae</taxon>
        <taxon>Coprococcus</taxon>
    </lineage>
</organism>
<dbReference type="Gene3D" id="3.30.1330.10">
    <property type="entry name" value="PurM-like, N-terminal domain"/>
    <property type="match status" value="1"/>
</dbReference>
<dbReference type="InterPro" id="IPR010918">
    <property type="entry name" value="PurM-like_C_dom"/>
</dbReference>
<dbReference type="InterPro" id="IPR036676">
    <property type="entry name" value="PurM-like_C_sf"/>
</dbReference>
<dbReference type="SUPFAM" id="SSF55326">
    <property type="entry name" value="PurM N-terminal domain-like"/>
    <property type="match status" value="1"/>
</dbReference>
<dbReference type="InterPro" id="IPR016188">
    <property type="entry name" value="PurM-like_N"/>
</dbReference>
<dbReference type="PANTHER" id="PTHR30303">
    <property type="entry name" value="HYDROGENASE ISOENZYMES FORMATION PROTEIN HYPE"/>
    <property type="match status" value="1"/>
</dbReference>
<dbReference type="Pfam" id="PF02769">
    <property type="entry name" value="AIRS_C"/>
    <property type="match status" value="1"/>
</dbReference>
<evidence type="ECO:0000259" key="3">
    <source>
        <dbReference type="Pfam" id="PF02769"/>
    </source>
</evidence>
<dbReference type="EMBL" id="JBBNGJ010000002">
    <property type="protein sequence ID" value="MEQ2592260.1"/>
    <property type="molecule type" value="Genomic_DNA"/>
</dbReference>
<accession>A0ABV1I7T8</accession>
<reference evidence="4 5" key="1">
    <citation type="submission" date="2024-04" db="EMBL/GenBank/DDBJ databases">
        <title>Human intestinal bacterial collection.</title>
        <authorList>
            <person name="Pauvert C."/>
            <person name="Hitch T.C.A."/>
            <person name="Clavel T."/>
        </authorList>
    </citation>
    <scope>NUCLEOTIDE SEQUENCE [LARGE SCALE GENOMIC DNA]</scope>
    <source>
        <strain evidence="4 5">CLA-AA-H181</strain>
    </source>
</reference>
<dbReference type="Gene3D" id="3.90.650.10">
    <property type="entry name" value="PurM-like C-terminal domain"/>
    <property type="match status" value="1"/>
</dbReference>
<dbReference type="PANTHER" id="PTHR30303:SF4">
    <property type="entry name" value="HYDROGENASE EXPRESSION_FORMATION PROTEIN HYPE"/>
    <property type="match status" value="1"/>
</dbReference>
<dbReference type="InterPro" id="IPR036921">
    <property type="entry name" value="PurM-like_N_sf"/>
</dbReference>